<dbReference type="EMBL" id="QKTX01000004">
    <property type="protein sequence ID" value="PZV84390.1"/>
    <property type="molecule type" value="Genomic_DNA"/>
</dbReference>
<dbReference type="RefSeq" id="WP_111392074.1">
    <property type="nucleotide sequence ID" value="NZ_QKTX01000004.1"/>
</dbReference>
<sequence length="117" mass="13586">MKGKILSRLLDIKTAVDQIFDFLPMPRDYFEFKKDLKTQKAVERNIEIIGEAVNQILKAHPEIEISNSRKIVDTRNRIIHGYDSVSSETIWGISIKNLPKLKDETEQLIKQFDAKDD</sequence>
<evidence type="ECO:0000256" key="3">
    <source>
        <dbReference type="ARBA" id="ARBA00022722"/>
    </source>
</evidence>
<dbReference type="OrthoDB" id="955324at2"/>
<dbReference type="Pfam" id="PF01934">
    <property type="entry name" value="HepT-like"/>
    <property type="match status" value="1"/>
</dbReference>
<protein>
    <submittedName>
        <fullName evidence="6">Uncharacterized protein with HEPN domain</fullName>
    </submittedName>
</protein>
<organism evidence="6 7">
    <name type="scientific">Algoriphagus aquaeductus</name>
    <dbReference type="NCBI Taxonomy" id="475299"/>
    <lineage>
        <taxon>Bacteria</taxon>
        <taxon>Pseudomonadati</taxon>
        <taxon>Bacteroidota</taxon>
        <taxon>Cytophagia</taxon>
        <taxon>Cytophagales</taxon>
        <taxon>Cyclobacteriaceae</taxon>
        <taxon>Algoriphagus</taxon>
    </lineage>
</organism>
<gene>
    <name evidence="6" type="ORF">CLV31_10438</name>
</gene>
<keyword evidence="1" id="KW-0597">Phosphoprotein</keyword>
<evidence type="ECO:0000313" key="6">
    <source>
        <dbReference type="EMBL" id="PZV84390.1"/>
    </source>
</evidence>
<evidence type="ECO:0000256" key="5">
    <source>
        <dbReference type="ARBA" id="ARBA00022801"/>
    </source>
</evidence>
<comment type="caution">
    <text evidence="6">The sequence shown here is derived from an EMBL/GenBank/DDBJ whole genome shotgun (WGS) entry which is preliminary data.</text>
</comment>
<dbReference type="InterPro" id="IPR008201">
    <property type="entry name" value="HepT-like"/>
</dbReference>
<evidence type="ECO:0000256" key="2">
    <source>
        <dbReference type="ARBA" id="ARBA00022649"/>
    </source>
</evidence>
<keyword evidence="7" id="KW-1185">Reference proteome</keyword>
<evidence type="ECO:0000313" key="7">
    <source>
        <dbReference type="Proteomes" id="UP000248917"/>
    </source>
</evidence>
<dbReference type="InterPro" id="IPR051813">
    <property type="entry name" value="HepT_RNase_toxin"/>
</dbReference>
<dbReference type="GO" id="GO:0110001">
    <property type="term" value="C:toxin-antitoxin complex"/>
    <property type="evidence" value="ECO:0007669"/>
    <property type="project" value="InterPro"/>
</dbReference>
<name>A0A326RTZ3_9BACT</name>
<keyword evidence="5" id="KW-0378">Hydrolase</keyword>
<dbReference type="PANTHER" id="PTHR34139">
    <property type="entry name" value="UPF0331 PROTEIN MJ0127"/>
    <property type="match status" value="1"/>
</dbReference>
<dbReference type="GO" id="GO:0004540">
    <property type="term" value="F:RNA nuclease activity"/>
    <property type="evidence" value="ECO:0007669"/>
    <property type="project" value="InterPro"/>
</dbReference>
<keyword evidence="4" id="KW-0547">Nucleotide-binding</keyword>
<reference evidence="6 7" key="1">
    <citation type="submission" date="2018-06" db="EMBL/GenBank/DDBJ databases">
        <title>Genomic Encyclopedia of Archaeal and Bacterial Type Strains, Phase II (KMG-II): from individual species to whole genera.</title>
        <authorList>
            <person name="Goeker M."/>
        </authorList>
    </citation>
    <scope>NUCLEOTIDE SEQUENCE [LARGE SCALE GENOMIC DNA]</scope>
    <source>
        <strain evidence="6 7">T4</strain>
    </source>
</reference>
<evidence type="ECO:0000256" key="1">
    <source>
        <dbReference type="ARBA" id="ARBA00022553"/>
    </source>
</evidence>
<proteinExistence type="predicted"/>
<dbReference type="GO" id="GO:0016787">
    <property type="term" value="F:hydrolase activity"/>
    <property type="evidence" value="ECO:0007669"/>
    <property type="project" value="UniProtKB-KW"/>
</dbReference>
<dbReference type="AlphaFoldDB" id="A0A326RTZ3"/>
<keyword evidence="2" id="KW-1277">Toxin-antitoxin system</keyword>
<evidence type="ECO:0000256" key="4">
    <source>
        <dbReference type="ARBA" id="ARBA00022741"/>
    </source>
</evidence>
<dbReference type="GO" id="GO:0000166">
    <property type="term" value="F:nucleotide binding"/>
    <property type="evidence" value="ECO:0007669"/>
    <property type="project" value="UniProtKB-KW"/>
</dbReference>
<keyword evidence="3" id="KW-0540">Nuclease</keyword>
<dbReference type="PANTHER" id="PTHR34139:SF1">
    <property type="entry name" value="RNASE MJ1380-RELATED"/>
    <property type="match status" value="1"/>
</dbReference>
<dbReference type="Proteomes" id="UP000248917">
    <property type="component" value="Unassembled WGS sequence"/>
</dbReference>
<accession>A0A326RTZ3</accession>